<dbReference type="EMBL" id="JACNLK010000088">
    <property type="protein sequence ID" value="MBC8209313.1"/>
    <property type="molecule type" value="Genomic_DNA"/>
</dbReference>
<dbReference type="Proteomes" id="UP000599024">
    <property type="component" value="Unassembled WGS sequence"/>
</dbReference>
<name>A0A8J6N7H3_9BACT</name>
<accession>A0A8J6N7H3</accession>
<gene>
    <name evidence="1" type="ORF">H8E79_09140</name>
</gene>
<comment type="caution">
    <text evidence="1">The sequence shown here is derived from an EMBL/GenBank/DDBJ whole genome shotgun (WGS) entry which is preliminary data.</text>
</comment>
<proteinExistence type="predicted"/>
<organism evidence="1 2">
    <name type="scientific">Candidatus Desulfatifera sulfidica</name>
    <dbReference type="NCBI Taxonomy" id="2841691"/>
    <lineage>
        <taxon>Bacteria</taxon>
        <taxon>Pseudomonadati</taxon>
        <taxon>Thermodesulfobacteriota</taxon>
        <taxon>Desulfobulbia</taxon>
        <taxon>Desulfobulbales</taxon>
        <taxon>Desulfobulbaceae</taxon>
        <taxon>Candidatus Desulfatifera</taxon>
    </lineage>
</organism>
<evidence type="ECO:0000313" key="2">
    <source>
        <dbReference type="Proteomes" id="UP000599024"/>
    </source>
</evidence>
<sequence>MDDLNKLLAFEVKKEIADRYFGFRRIIEEDTDLYQQNIIEQTLKLEKTIGLALIRLYVLLHDERLIQQFLQLTGLDETLFHDPYINQSPTIRKRVLSGLDFPGLTRKWRLRNLFLSFYDSLGEHIDEYREQFAALASDQETIKEEIELFYRKNDISGIMLFLRNMDGESSGAMTTPPNQGSTEAMQDRMHLTPPNPVDKLLPLLSPIPPSHEIKDQLKALIYEAADLQPDFDLKNL</sequence>
<dbReference type="AlphaFoldDB" id="A0A8J6N7H3"/>
<protein>
    <submittedName>
        <fullName evidence="1">Uncharacterized protein</fullName>
    </submittedName>
</protein>
<reference evidence="1 2" key="1">
    <citation type="submission" date="2020-08" db="EMBL/GenBank/DDBJ databases">
        <title>Bridging the membrane lipid divide: bacteria of the FCB group superphylum have the potential to synthesize archaeal ether lipids.</title>
        <authorList>
            <person name="Villanueva L."/>
            <person name="Von Meijenfeldt F.A.B."/>
            <person name="Westbye A.B."/>
            <person name="Yadav S."/>
            <person name="Hopmans E.C."/>
            <person name="Dutilh B.E."/>
            <person name="Sinninghe Damste J.S."/>
        </authorList>
    </citation>
    <scope>NUCLEOTIDE SEQUENCE [LARGE SCALE GENOMIC DNA]</scope>
    <source>
        <strain evidence="1">NIOZ-UU81</strain>
    </source>
</reference>
<evidence type="ECO:0000313" key="1">
    <source>
        <dbReference type="EMBL" id="MBC8209313.1"/>
    </source>
</evidence>